<evidence type="ECO:0000313" key="3">
    <source>
        <dbReference type="Proteomes" id="UP000807353"/>
    </source>
</evidence>
<feature type="region of interest" description="Disordered" evidence="1">
    <location>
        <begin position="1"/>
        <end position="232"/>
    </location>
</feature>
<reference evidence="2" key="1">
    <citation type="submission" date="2020-11" db="EMBL/GenBank/DDBJ databases">
        <authorList>
            <consortium name="DOE Joint Genome Institute"/>
            <person name="Ahrendt S."/>
            <person name="Riley R."/>
            <person name="Andreopoulos W."/>
            <person name="Labutti K."/>
            <person name="Pangilinan J."/>
            <person name="Ruiz-Duenas F.J."/>
            <person name="Barrasa J.M."/>
            <person name="Sanchez-Garcia M."/>
            <person name="Camarero S."/>
            <person name="Miyauchi S."/>
            <person name="Serrano A."/>
            <person name="Linde D."/>
            <person name="Babiker R."/>
            <person name="Drula E."/>
            <person name="Ayuso-Fernandez I."/>
            <person name="Pacheco R."/>
            <person name="Padilla G."/>
            <person name="Ferreira P."/>
            <person name="Barriuso J."/>
            <person name="Kellner H."/>
            <person name="Castanera R."/>
            <person name="Alfaro M."/>
            <person name="Ramirez L."/>
            <person name="Pisabarro A.G."/>
            <person name="Kuo A."/>
            <person name="Tritt A."/>
            <person name="Lipzen A."/>
            <person name="He G."/>
            <person name="Yan M."/>
            <person name="Ng V."/>
            <person name="Cullen D."/>
            <person name="Martin F."/>
            <person name="Rosso M.-N."/>
            <person name="Henrissat B."/>
            <person name="Hibbett D."/>
            <person name="Martinez A.T."/>
            <person name="Grigoriev I.V."/>
        </authorList>
    </citation>
    <scope>NUCLEOTIDE SEQUENCE</scope>
    <source>
        <strain evidence="2">CBS 247.69</strain>
    </source>
</reference>
<evidence type="ECO:0000313" key="2">
    <source>
        <dbReference type="EMBL" id="KAF9459931.1"/>
    </source>
</evidence>
<organism evidence="2 3">
    <name type="scientific">Collybia nuda</name>
    <dbReference type="NCBI Taxonomy" id="64659"/>
    <lineage>
        <taxon>Eukaryota</taxon>
        <taxon>Fungi</taxon>
        <taxon>Dikarya</taxon>
        <taxon>Basidiomycota</taxon>
        <taxon>Agaricomycotina</taxon>
        <taxon>Agaricomycetes</taxon>
        <taxon>Agaricomycetidae</taxon>
        <taxon>Agaricales</taxon>
        <taxon>Tricholomatineae</taxon>
        <taxon>Clitocybaceae</taxon>
        <taxon>Collybia</taxon>
    </lineage>
</organism>
<keyword evidence="3" id="KW-1185">Reference proteome</keyword>
<feature type="compositionally biased region" description="Low complexity" evidence="1">
    <location>
        <begin position="147"/>
        <end position="157"/>
    </location>
</feature>
<sequence>MPPVTHSNNPTTRSGLRRSSPPPLKTCKCALLSTEDASTAAKKPKPKPKAQAPKAPTEPKAFTEPEAPIESGEAQTTKDDAPNDKAQGSQAKGGRGHGARGRRGKGAPRSKERAERALNAGTTSIAPPPCARTVSTTTNLAPPTPTQPGTTPDTQTIPEEEDKDDNNNGKDSTSSSSGTNNEDKDKDKDKDKEDKDKDKDEDHDSEPQDAEDNDKASTPMPMSSIAQDNRVKALMNLGNELGRYPHDYSPTSPPRAYGASHTTGGFIRGRAHGNALNHADLQDLGFMEDPPAIPQKGHMVYIS</sequence>
<comment type="caution">
    <text evidence="2">The sequence shown here is derived from an EMBL/GenBank/DDBJ whole genome shotgun (WGS) entry which is preliminary data.</text>
</comment>
<evidence type="ECO:0000256" key="1">
    <source>
        <dbReference type="SAM" id="MobiDB-lite"/>
    </source>
</evidence>
<dbReference type="AlphaFoldDB" id="A0A9P5Y244"/>
<accession>A0A9P5Y244</accession>
<dbReference type="OrthoDB" id="3070904at2759"/>
<proteinExistence type="predicted"/>
<protein>
    <submittedName>
        <fullName evidence="2">Uncharacterized protein</fullName>
    </submittedName>
</protein>
<gene>
    <name evidence="2" type="ORF">BDZ94DRAFT_1311979</name>
</gene>
<feature type="compositionally biased region" description="Low complexity" evidence="1">
    <location>
        <begin position="49"/>
        <end position="60"/>
    </location>
</feature>
<feature type="compositionally biased region" description="Low complexity" evidence="1">
    <location>
        <begin position="169"/>
        <end position="180"/>
    </location>
</feature>
<dbReference type="EMBL" id="MU150308">
    <property type="protein sequence ID" value="KAF9459931.1"/>
    <property type="molecule type" value="Genomic_DNA"/>
</dbReference>
<feature type="compositionally biased region" description="Basic and acidic residues" evidence="1">
    <location>
        <begin position="181"/>
        <end position="206"/>
    </location>
</feature>
<feature type="compositionally biased region" description="Basic residues" evidence="1">
    <location>
        <begin position="94"/>
        <end position="108"/>
    </location>
</feature>
<dbReference type="Proteomes" id="UP000807353">
    <property type="component" value="Unassembled WGS sequence"/>
</dbReference>
<name>A0A9P5Y244_9AGAR</name>
<feature type="compositionally biased region" description="Polar residues" evidence="1">
    <location>
        <begin position="1"/>
        <end position="14"/>
    </location>
</feature>